<dbReference type="AlphaFoldDB" id="A0ABD0XCS6"/>
<proteinExistence type="predicted"/>
<feature type="compositionally biased region" description="Low complexity" evidence="1">
    <location>
        <begin position="57"/>
        <end position="76"/>
    </location>
</feature>
<gene>
    <name evidence="2" type="ORF">UPYG_G00165250</name>
</gene>
<keyword evidence="3" id="KW-1185">Reference proteome</keyword>
<organism evidence="2 3">
    <name type="scientific">Umbra pygmaea</name>
    <name type="common">Eastern mudminnow</name>
    <dbReference type="NCBI Taxonomy" id="75934"/>
    <lineage>
        <taxon>Eukaryota</taxon>
        <taxon>Metazoa</taxon>
        <taxon>Chordata</taxon>
        <taxon>Craniata</taxon>
        <taxon>Vertebrata</taxon>
        <taxon>Euteleostomi</taxon>
        <taxon>Actinopterygii</taxon>
        <taxon>Neopterygii</taxon>
        <taxon>Teleostei</taxon>
        <taxon>Protacanthopterygii</taxon>
        <taxon>Esociformes</taxon>
        <taxon>Umbridae</taxon>
        <taxon>Umbra</taxon>
    </lineage>
</organism>
<reference evidence="2 3" key="1">
    <citation type="submission" date="2024-06" db="EMBL/GenBank/DDBJ databases">
        <authorList>
            <person name="Pan Q."/>
            <person name="Wen M."/>
            <person name="Jouanno E."/>
            <person name="Zahm M."/>
            <person name="Klopp C."/>
            <person name="Cabau C."/>
            <person name="Louis A."/>
            <person name="Berthelot C."/>
            <person name="Parey E."/>
            <person name="Roest Crollius H."/>
            <person name="Montfort J."/>
            <person name="Robinson-Rechavi M."/>
            <person name="Bouchez O."/>
            <person name="Lampietro C."/>
            <person name="Lopez Roques C."/>
            <person name="Donnadieu C."/>
            <person name="Postlethwait J."/>
            <person name="Bobe J."/>
            <person name="Verreycken H."/>
            <person name="Guiguen Y."/>
        </authorList>
    </citation>
    <scope>NUCLEOTIDE SEQUENCE [LARGE SCALE GENOMIC DNA]</scope>
    <source>
        <strain evidence="2">Up_M1</strain>
        <tissue evidence="2">Testis</tissue>
    </source>
</reference>
<dbReference type="Proteomes" id="UP001557470">
    <property type="component" value="Unassembled WGS sequence"/>
</dbReference>
<evidence type="ECO:0000313" key="3">
    <source>
        <dbReference type="Proteomes" id="UP001557470"/>
    </source>
</evidence>
<feature type="region of interest" description="Disordered" evidence="1">
    <location>
        <begin position="25"/>
        <end position="76"/>
    </location>
</feature>
<dbReference type="EMBL" id="JAGEUA010000005">
    <property type="protein sequence ID" value="KAL0978048.1"/>
    <property type="molecule type" value="Genomic_DNA"/>
</dbReference>
<feature type="compositionally biased region" description="Polar residues" evidence="1">
    <location>
        <begin position="31"/>
        <end position="44"/>
    </location>
</feature>
<protein>
    <submittedName>
        <fullName evidence="2">Uncharacterized protein</fullName>
    </submittedName>
</protein>
<comment type="caution">
    <text evidence="2">The sequence shown here is derived from an EMBL/GenBank/DDBJ whole genome shotgun (WGS) entry which is preliminary data.</text>
</comment>
<name>A0ABD0XCS6_UMBPY</name>
<accession>A0ABD0XCS6</accession>
<sequence>MRCFYTVQMNIPSTHSDTVSLRILGPAGENRQPSDNSETNQVHSSKPDRPAATPDGLNNLLEDNTETTTMTFCRHV</sequence>
<evidence type="ECO:0000256" key="1">
    <source>
        <dbReference type="SAM" id="MobiDB-lite"/>
    </source>
</evidence>
<evidence type="ECO:0000313" key="2">
    <source>
        <dbReference type="EMBL" id="KAL0978048.1"/>
    </source>
</evidence>